<comment type="caution">
    <text evidence="2">The sequence shown here is derived from an EMBL/GenBank/DDBJ whole genome shotgun (WGS) entry which is preliminary data.</text>
</comment>
<dbReference type="PANTHER" id="PTHR33732">
    <property type="entry name" value="REF/SRPP-LIKE PROTEIN OS05G0151300/LOC_OS05G05940"/>
    <property type="match status" value="1"/>
</dbReference>
<gene>
    <name evidence="2" type="ORF">Cgig2_006593</name>
</gene>
<reference evidence="2" key="1">
    <citation type="submission" date="2022-04" db="EMBL/GenBank/DDBJ databases">
        <title>Carnegiea gigantea Genome sequencing and assembly v2.</title>
        <authorList>
            <person name="Copetti D."/>
            <person name="Sanderson M.J."/>
            <person name="Burquez A."/>
            <person name="Wojciechowski M.F."/>
        </authorList>
    </citation>
    <scope>NUCLEOTIDE SEQUENCE</scope>
    <source>
        <strain evidence="2">SGP5-SGP5p</strain>
        <tissue evidence="2">Aerial part</tissue>
    </source>
</reference>
<sequence length="248" mass="28282">MFILHCLTDNAFALRHPRDFISQYFATKKEITPAKKIKEAKETESSYYGYGEGNAASFSSPDCMNSARTTPVYSIRCFSRWKMPLFESLDRFATNIASIPRPQGYSLNVELWRLSGNGTTVPDTNLRADPRDRLAKCATALTGEAKIHRTGLIDPTGSAAKEAYSKYKPTAKDLVYEYKPMFEDYALWAWWWFNRVPIVSHIARRMLSNATFWAERGYPLVDYMPVVPVQRISQVLTVTERDAMAAAY</sequence>
<accession>A0A9Q1KPZ3</accession>
<dbReference type="Proteomes" id="UP001153076">
    <property type="component" value="Unassembled WGS sequence"/>
</dbReference>
<proteinExistence type="inferred from homology"/>
<dbReference type="AlphaFoldDB" id="A0A9Q1KPZ3"/>
<dbReference type="OrthoDB" id="1905464at2759"/>
<organism evidence="2 3">
    <name type="scientific">Carnegiea gigantea</name>
    <dbReference type="NCBI Taxonomy" id="171969"/>
    <lineage>
        <taxon>Eukaryota</taxon>
        <taxon>Viridiplantae</taxon>
        <taxon>Streptophyta</taxon>
        <taxon>Embryophyta</taxon>
        <taxon>Tracheophyta</taxon>
        <taxon>Spermatophyta</taxon>
        <taxon>Magnoliopsida</taxon>
        <taxon>eudicotyledons</taxon>
        <taxon>Gunneridae</taxon>
        <taxon>Pentapetalae</taxon>
        <taxon>Caryophyllales</taxon>
        <taxon>Cactineae</taxon>
        <taxon>Cactaceae</taxon>
        <taxon>Cactoideae</taxon>
        <taxon>Echinocereeae</taxon>
        <taxon>Carnegiea</taxon>
    </lineage>
</organism>
<protein>
    <submittedName>
        <fullName evidence="2">Uncharacterized protein</fullName>
    </submittedName>
</protein>
<keyword evidence="3" id="KW-1185">Reference proteome</keyword>
<name>A0A9Q1KPZ3_9CARY</name>
<evidence type="ECO:0000313" key="3">
    <source>
        <dbReference type="Proteomes" id="UP001153076"/>
    </source>
</evidence>
<evidence type="ECO:0000256" key="1">
    <source>
        <dbReference type="ARBA" id="ARBA00009737"/>
    </source>
</evidence>
<dbReference type="PANTHER" id="PTHR33732:SF3">
    <property type="entry name" value="OS07G0671800 PROTEIN"/>
    <property type="match status" value="1"/>
</dbReference>
<dbReference type="Pfam" id="PF05755">
    <property type="entry name" value="REF"/>
    <property type="match status" value="1"/>
</dbReference>
<dbReference type="InterPro" id="IPR008802">
    <property type="entry name" value="REF"/>
</dbReference>
<dbReference type="EMBL" id="JAKOGI010000044">
    <property type="protein sequence ID" value="KAJ8446965.1"/>
    <property type="molecule type" value="Genomic_DNA"/>
</dbReference>
<evidence type="ECO:0000313" key="2">
    <source>
        <dbReference type="EMBL" id="KAJ8446965.1"/>
    </source>
</evidence>
<comment type="similarity">
    <text evidence="1">Belongs to the REF/SRPP family.</text>
</comment>